<evidence type="ECO:0000313" key="1">
    <source>
        <dbReference type="EMBL" id="RLN50965.1"/>
    </source>
</evidence>
<proteinExistence type="predicted"/>
<protein>
    <submittedName>
        <fullName evidence="2">Uncharacterized protein</fullName>
    </submittedName>
</protein>
<reference evidence="3 4" key="1">
    <citation type="submission" date="2018-07" db="EMBL/GenBank/DDBJ databases">
        <title>Genome sequencing of oomycete isolates from Chile give support for New Zealand origin for Phytophthora kernoviae and make available the first Nothophytophthora sp. genome.</title>
        <authorList>
            <person name="Studholme D.J."/>
            <person name="Sanfuentes E."/>
            <person name="Panda P."/>
            <person name="Hill R."/>
            <person name="Sambles C."/>
            <person name="Grant M."/>
            <person name="Williams N.M."/>
            <person name="Mcdougal R.L."/>
        </authorList>
    </citation>
    <scope>NUCLEOTIDE SEQUENCE [LARGE SCALE GENOMIC DNA]</scope>
    <source>
        <strain evidence="2">Chile6</strain>
        <strain evidence="1">Chile7</strain>
    </source>
</reference>
<dbReference type="Proteomes" id="UP000284657">
    <property type="component" value="Unassembled WGS sequence"/>
</dbReference>
<organism evidence="2 3">
    <name type="scientific">Phytophthora kernoviae</name>
    <dbReference type="NCBI Taxonomy" id="325452"/>
    <lineage>
        <taxon>Eukaryota</taxon>
        <taxon>Sar</taxon>
        <taxon>Stramenopiles</taxon>
        <taxon>Oomycota</taxon>
        <taxon>Peronosporomycetes</taxon>
        <taxon>Peronosporales</taxon>
        <taxon>Peronosporaceae</taxon>
        <taxon>Phytophthora</taxon>
    </lineage>
</organism>
<dbReference type="EMBL" id="MBDO02000334">
    <property type="protein sequence ID" value="RLN56981.1"/>
    <property type="molecule type" value="Genomic_DNA"/>
</dbReference>
<evidence type="ECO:0000313" key="3">
    <source>
        <dbReference type="Proteomes" id="UP000277300"/>
    </source>
</evidence>
<sequence length="207" mass="23088">MEPSSLSGWRQTAFVLLLPAIKSAGKHWISAMLANQNDIKPEVVIFNVEVFNALYVSNAVQNSSSLDTTVALMVIDVVHFWISMRGTLGLLDEVKTLMPLYSVIAFHLPNGVYIQSFAALSEQQLFTNTGYVLAYSTLELISLVLAMGILKRMLGISSLHQLGFVLETQAEMVQSKLMLWFLYVMQVPLAHVGTDYSFKFKWAHTAP</sequence>
<evidence type="ECO:0000313" key="2">
    <source>
        <dbReference type="EMBL" id="RLN56981.1"/>
    </source>
</evidence>
<dbReference type="EMBL" id="MBAD02001940">
    <property type="protein sequence ID" value="RLN50965.1"/>
    <property type="molecule type" value="Genomic_DNA"/>
</dbReference>
<dbReference type="OrthoDB" id="94379at2759"/>
<evidence type="ECO:0000313" key="4">
    <source>
        <dbReference type="Proteomes" id="UP000284657"/>
    </source>
</evidence>
<dbReference type="AlphaFoldDB" id="A0A3F2RHF1"/>
<name>A0A3F2RHF1_9STRA</name>
<dbReference type="Proteomes" id="UP000277300">
    <property type="component" value="Unassembled WGS sequence"/>
</dbReference>
<accession>A0A3F2RHF1</accession>
<comment type="caution">
    <text evidence="2">The sequence shown here is derived from an EMBL/GenBank/DDBJ whole genome shotgun (WGS) entry which is preliminary data.</text>
</comment>
<gene>
    <name evidence="1" type="ORF">BBJ29_005681</name>
    <name evidence="2" type="ORF">BBP00_00007736</name>
</gene>